<sequence>MNEEKNEQRDKGVPAGFERGTDGPKVIVAGVDGSDTSWRAAAYAAGLARRQNALLAVVYVQPMLAGSAALGAPVAEMTEEVAEELLAEIRTATDRLRGIHEVRWEFHTFRGDPYSGLVKAAEELTADAVVVGASEQAGHRIIGSVAVRLVKAGRWPVTVVP</sequence>
<dbReference type="Pfam" id="PF00582">
    <property type="entry name" value="Usp"/>
    <property type="match status" value="1"/>
</dbReference>
<name>A0ABN0XJ68_9ACTN</name>
<evidence type="ECO:0000313" key="4">
    <source>
        <dbReference type="EMBL" id="GAA0365528.1"/>
    </source>
</evidence>
<reference evidence="4 5" key="1">
    <citation type="journal article" date="2019" name="Int. J. Syst. Evol. Microbiol.">
        <title>The Global Catalogue of Microorganisms (GCM) 10K type strain sequencing project: providing services to taxonomists for standard genome sequencing and annotation.</title>
        <authorList>
            <consortium name="The Broad Institute Genomics Platform"/>
            <consortium name="The Broad Institute Genome Sequencing Center for Infectious Disease"/>
            <person name="Wu L."/>
            <person name="Ma J."/>
        </authorList>
    </citation>
    <scope>NUCLEOTIDE SEQUENCE [LARGE SCALE GENOMIC DNA]</scope>
    <source>
        <strain evidence="4 5">JCM 4565</strain>
    </source>
</reference>
<dbReference type="EMBL" id="BAAABW010000026">
    <property type="protein sequence ID" value="GAA0365528.1"/>
    <property type="molecule type" value="Genomic_DNA"/>
</dbReference>
<evidence type="ECO:0000313" key="5">
    <source>
        <dbReference type="Proteomes" id="UP001500063"/>
    </source>
</evidence>
<dbReference type="CDD" id="cd00293">
    <property type="entry name" value="USP-like"/>
    <property type="match status" value="1"/>
</dbReference>
<evidence type="ECO:0000259" key="3">
    <source>
        <dbReference type="Pfam" id="PF00582"/>
    </source>
</evidence>
<organism evidence="4 5">
    <name type="scientific">Streptomyces blastmyceticus</name>
    <dbReference type="NCBI Taxonomy" id="68180"/>
    <lineage>
        <taxon>Bacteria</taxon>
        <taxon>Bacillati</taxon>
        <taxon>Actinomycetota</taxon>
        <taxon>Actinomycetes</taxon>
        <taxon>Kitasatosporales</taxon>
        <taxon>Streptomycetaceae</taxon>
        <taxon>Streptomyces</taxon>
    </lineage>
</organism>
<keyword evidence="5" id="KW-1185">Reference proteome</keyword>
<feature type="compositionally biased region" description="Basic and acidic residues" evidence="2">
    <location>
        <begin position="1"/>
        <end position="12"/>
    </location>
</feature>
<comment type="caution">
    <text evidence="4">The sequence shown here is derived from an EMBL/GenBank/DDBJ whole genome shotgun (WGS) entry which is preliminary data.</text>
</comment>
<dbReference type="PRINTS" id="PR01438">
    <property type="entry name" value="UNVRSLSTRESS"/>
</dbReference>
<accession>A0ABN0XJ68</accession>
<protein>
    <submittedName>
        <fullName evidence="4">Universal stress protein</fullName>
    </submittedName>
</protein>
<comment type="similarity">
    <text evidence="1">Belongs to the universal stress protein A family.</text>
</comment>
<dbReference type="PANTHER" id="PTHR46268">
    <property type="entry name" value="STRESS RESPONSE PROTEIN NHAX"/>
    <property type="match status" value="1"/>
</dbReference>
<feature type="domain" description="UspA" evidence="3">
    <location>
        <begin position="25"/>
        <end position="161"/>
    </location>
</feature>
<dbReference type="InterPro" id="IPR014729">
    <property type="entry name" value="Rossmann-like_a/b/a_fold"/>
</dbReference>
<dbReference type="SUPFAM" id="SSF52402">
    <property type="entry name" value="Adenine nucleotide alpha hydrolases-like"/>
    <property type="match status" value="1"/>
</dbReference>
<dbReference type="Proteomes" id="UP001500063">
    <property type="component" value="Unassembled WGS sequence"/>
</dbReference>
<feature type="region of interest" description="Disordered" evidence="2">
    <location>
        <begin position="1"/>
        <end position="21"/>
    </location>
</feature>
<dbReference type="InterPro" id="IPR006016">
    <property type="entry name" value="UspA"/>
</dbReference>
<dbReference type="InterPro" id="IPR006015">
    <property type="entry name" value="Universal_stress_UspA"/>
</dbReference>
<proteinExistence type="inferred from homology"/>
<gene>
    <name evidence="4" type="ORF">GCM10010319_49300</name>
</gene>
<dbReference type="RefSeq" id="WP_344120994.1">
    <property type="nucleotide sequence ID" value="NZ_BAAABW010000026.1"/>
</dbReference>
<evidence type="ECO:0000256" key="2">
    <source>
        <dbReference type="SAM" id="MobiDB-lite"/>
    </source>
</evidence>
<evidence type="ECO:0000256" key="1">
    <source>
        <dbReference type="ARBA" id="ARBA00008791"/>
    </source>
</evidence>
<dbReference type="PANTHER" id="PTHR46268:SF6">
    <property type="entry name" value="UNIVERSAL STRESS PROTEIN UP12"/>
    <property type="match status" value="1"/>
</dbReference>
<dbReference type="Gene3D" id="3.40.50.620">
    <property type="entry name" value="HUPs"/>
    <property type="match status" value="1"/>
</dbReference>